<dbReference type="PANTHER" id="PTHR23238">
    <property type="entry name" value="RNA BINDING PROTEIN"/>
    <property type="match status" value="1"/>
</dbReference>
<comment type="caution">
    <text evidence="10">The sequence shown here is derived from an EMBL/GenBank/DDBJ whole genome shotgun (WGS) entry which is preliminary data.</text>
</comment>
<name>A0AAV5J8A3_9ROSI</name>
<dbReference type="GO" id="GO:0003723">
    <property type="term" value="F:RNA binding"/>
    <property type="evidence" value="ECO:0007669"/>
    <property type="project" value="UniProtKB-KW"/>
</dbReference>
<evidence type="ECO:0000256" key="3">
    <source>
        <dbReference type="ARBA" id="ARBA00022771"/>
    </source>
</evidence>
<dbReference type="InterPro" id="IPR036443">
    <property type="entry name" value="Znf_RanBP2_sf"/>
</dbReference>
<dbReference type="AlphaFoldDB" id="A0AAV5J8A3"/>
<feature type="compositionally biased region" description="Basic and acidic residues" evidence="8">
    <location>
        <begin position="262"/>
        <end position="273"/>
    </location>
</feature>
<dbReference type="GO" id="GO:0006355">
    <property type="term" value="P:regulation of DNA-templated transcription"/>
    <property type="evidence" value="ECO:0007669"/>
    <property type="project" value="InterPro"/>
</dbReference>
<dbReference type="Proteomes" id="UP001054252">
    <property type="component" value="Unassembled WGS sequence"/>
</dbReference>
<reference evidence="10 11" key="1">
    <citation type="journal article" date="2021" name="Commun. Biol.">
        <title>The genome of Shorea leprosula (Dipterocarpaceae) highlights the ecological relevance of drought in aseasonal tropical rainforests.</title>
        <authorList>
            <person name="Ng K.K.S."/>
            <person name="Kobayashi M.J."/>
            <person name="Fawcett J.A."/>
            <person name="Hatakeyama M."/>
            <person name="Paape T."/>
            <person name="Ng C.H."/>
            <person name="Ang C.C."/>
            <person name="Tnah L.H."/>
            <person name="Lee C.T."/>
            <person name="Nishiyama T."/>
            <person name="Sese J."/>
            <person name="O'Brien M.J."/>
            <person name="Copetti D."/>
            <person name="Mohd Noor M.I."/>
            <person name="Ong R.C."/>
            <person name="Putra M."/>
            <person name="Sireger I.Z."/>
            <person name="Indrioko S."/>
            <person name="Kosugi Y."/>
            <person name="Izuno A."/>
            <person name="Isagi Y."/>
            <person name="Lee S.L."/>
            <person name="Shimizu K.K."/>
        </authorList>
    </citation>
    <scope>NUCLEOTIDE SEQUENCE [LARGE SCALE GENOMIC DNA]</scope>
    <source>
        <strain evidence="10">214</strain>
    </source>
</reference>
<sequence>MGSRHKDHTTAHWPGSGGRVGGSGDKRGKLHHDQPPYSQSDPYNQQPGSGPFRGDGKGRNNPNVRPMAGDWFCADPQCANLNFARREYCNNCQRFRYAPFSAPWESDWIYPDPLCGKFKFARREYCKNYCKFRYAPVRNPDNGDWICSDPQCGYINFARREYCNKCGTSIDAPLQIIPSPPDSPPKRFPYDPSHGKAMNGNKSHSHRVGNGPKDFRAGASRPPWHHEDRYSGHGKLRERLEDYQKDNYRGRKKFNQPMPVDSENRDRGRDNWNKRRPLSPSPPQNGRGGGGRAVRELREGRSCTEKSTITLLFNLKI</sequence>
<feature type="domain" description="RanBP2-type" evidence="9">
    <location>
        <begin position="141"/>
        <end position="172"/>
    </location>
</feature>
<evidence type="ECO:0000256" key="7">
    <source>
        <dbReference type="PROSITE-ProRule" id="PRU00322"/>
    </source>
</evidence>
<dbReference type="Gene3D" id="4.10.1060.10">
    <property type="entry name" value="Zinc finger, RanBP2-type"/>
    <property type="match status" value="2"/>
</dbReference>
<keyword evidence="6" id="KW-0539">Nucleus</keyword>
<gene>
    <name evidence="10" type="ORF">SLEP1_g18499</name>
</gene>
<keyword evidence="4" id="KW-0862">Zinc</keyword>
<dbReference type="PROSITE" id="PS01358">
    <property type="entry name" value="ZF_RANBP2_1"/>
    <property type="match status" value="2"/>
</dbReference>
<feature type="compositionally biased region" description="Basic and acidic residues" evidence="8">
    <location>
        <begin position="24"/>
        <end position="34"/>
    </location>
</feature>
<dbReference type="InterPro" id="IPR001876">
    <property type="entry name" value="Znf_RanBP2"/>
</dbReference>
<keyword evidence="5" id="KW-0694">RNA-binding</keyword>
<evidence type="ECO:0000313" key="10">
    <source>
        <dbReference type="EMBL" id="GKV06628.1"/>
    </source>
</evidence>
<feature type="region of interest" description="Disordered" evidence="8">
    <location>
        <begin position="175"/>
        <end position="301"/>
    </location>
</feature>
<evidence type="ECO:0000256" key="8">
    <source>
        <dbReference type="SAM" id="MobiDB-lite"/>
    </source>
</evidence>
<keyword evidence="3 7" id="KW-0863">Zinc-finger</keyword>
<dbReference type="FunFam" id="4.10.1060.10:FF:000017">
    <property type="entry name" value="FUS RNA-binding protein"/>
    <property type="match status" value="1"/>
</dbReference>
<accession>A0AAV5J8A3</accession>
<comment type="subcellular location">
    <subcellularLocation>
        <location evidence="1">Nucleus</location>
    </subcellularLocation>
</comment>
<keyword evidence="2" id="KW-0479">Metal-binding</keyword>
<evidence type="ECO:0000256" key="2">
    <source>
        <dbReference type="ARBA" id="ARBA00022723"/>
    </source>
</evidence>
<dbReference type="GO" id="GO:0005634">
    <property type="term" value="C:nucleus"/>
    <property type="evidence" value="ECO:0007669"/>
    <property type="project" value="UniProtKB-SubCell"/>
</dbReference>
<evidence type="ECO:0000256" key="1">
    <source>
        <dbReference type="ARBA" id="ARBA00004123"/>
    </source>
</evidence>
<dbReference type="Pfam" id="PF00641">
    <property type="entry name" value="Zn_ribbon_RanBP"/>
    <property type="match status" value="1"/>
</dbReference>
<dbReference type="InterPro" id="IPR034870">
    <property type="entry name" value="TET_fam"/>
</dbReference>
<dbReference type="SUPFAM" id="SSF90209">
    <property type="entry name" value="Ran binding protein zinc finger-like"/>
    <property type="match status" value="2"/>
</dbReference>
<feature type="compositionally biased region" description="Basic and acidic residues" evidence="8">
    <location>
        <begin position="224"/>
        <end position="249"/>
    </location>
</feature>
<evidence type="ECO:0000256" key="5">
    <source>
        <dbReference type="ARBA" id="ARBA00022884"/>
    </source>
</evidence>
<evidence type="ECO:0000313" key="11">
    <source>
        <dbReference type="Proteomes" id="UP001054252"/>
    </source>
</evidence>
<dbReference type="SMART" id="SM00547">
    <property type="entry name" value="ZnF_RBZ"/>
    <property type="match status" value="2"/>
</dbReference>
<proteinExistence type="predicted"/>
<feature type="domain" description="RanBP2-type" evidence="9">
    <location>
        <begin position="67"/>
        <end position="98"/>
    </location>
</feature>
<evidence type="ECO:0000259" key="9">
    <source>
        <dbReference type="PROSITE" id="PS50199"/>
    </source>
</evidence>
<evidence type="ECO:0000256" key="4">
    <source>
        <dbReference type="ARBA" id="ARBA00022833"/>
    </source>
</evidence>
<dbReference type="PROSITE" id="PS50199">
    <property type="entry name" value="ZF_RANBP2_2"/>
    <property type="match status" value="2"/>
</dbReference>
<dbReference type="GO" id="GO:0008270">
    <property type="term" value="F:zinc ion binding"/>
    <property type="evidence" value="ECO:0007669"/>
    <property type="project" value="UniProtKB-KW"/>
</dbReference>
<keyword evidence="11" id="KW-1185">Reference proteome</keyword>
<protein>
    <recommendedName>
        <fullName evidence="9">RanBP2-type domain-containing protein</fullName>
    </recommendedName>
</protein>
<feature type="region of interest" description="Disordered" evidence="8">
    <location>
        <begin position="1"/>
        <end position="61"/>
    </location>
</feature>
<evidence type="ECO:0000256" key="6">
    <source>
        <dbReference type="ARBA" id="ARBA00023242"/>
    </source>
</evidence>
<feature type="compositionally biased region" description="Polar residues" evidence="8">
    <location>
        <begin position="36"/>
        <end position="48"/>
    </location>
</feature>
<dbReference type="EMBL" id="BPVZ01000025">
    <property type="protein sequence ID" value="GKV06628.1"/>
    <property type="molecule type" value="Genomic_DNA"/>
</dbReference>
<organism evidence="10 11">
    <name type="scientific">Rubroshorea leprosula</name>
    <dbReference type="NCBI Taxonomy" id="152421"/>
    <lineage>
        <taxon>Eukaryota</taxon>
        <taxon>Viridiplantae</taxon>
        <taxon>Streptophyta</taxon>
        <taxon>Embryophyta</taxon>
        <taxon>Tracheophyta</taxon>
        <taxon>Spermatophyta</taxon>
        <taxon>Magnoliopsida</taxon>
        <taxon>eudicotyledons</taxon>
        <taxon>Gunneridae</taxon>
        <taxon>Pentapetalae</taxon>
        <taxon>rosids</taxon>
        <taxon>malvids</taxon>
        <taxon>Malvales</taxon>
        <taxon>Dipterocarpaceae</taxon>
        <taxon>Rubroshorea</taxon>
    </lineage>
</organism>